<reference evidence="1" key="1">
    <citation type="submission" date="2022-02" db="EMBL/GenBank/DDBJ databases">
        <title>Characterization of Tn125 harboring carbapenem-resistant Acinetobacter bereziniae clinical isolates.</title>
        <authorList>
            <person name="Wong N.-K."/>
            <person name="Pan Q."/>
        </authorList>
    </citation>
    <scope>NUCLEOTIDE SEQUENCE</scope>
    <source>
        <strain evidence="1">GD03393</strain>
    </source>
</reference>
<dbReference type="Gene3D" id="1.25.40.10">
    <property type="entry name" value="Tetratricopeptide repeat domain"/>
    <property type="match status" value="1"/>
</dbReference>
<evidence type="ECO:0000313" key="1">
    <source>
        <dbReference type="EMBL" id="UUN98983.1"/>
    </source>
</evidence>
<sequence>MKKIAPFLLSSICTYVYANDSFLSYTNCSALDLDHAQVSLSLKDIPKDYIYRTQNYSFLSLPIAKGNENYCLIINDKNQVIVDAIPKMLSNTCGGMWDKKESTPVWVDDIAGGRGLVTYFHYNTSNSLKNLNKNNISKIEQQITTLQCQLSSYNINDVVELNDAAFYLNQLGHPKVSLEILKKVIQLDPNRTVAYLNLADAYLALKNQSQARSNYLIYANKMKKSGLSDQIPKRIFKYL</sequence>
<dbReference type="Pfam" id="PF14559">
    <property type="entry name" value="TPR_19"/>
    <property type="match status" value="1"/>
</dbReference>
<dbReference type="SUPFAM" id="SSF48452">
    <property type="entry name" value="TPR-like"/>
    <property type="match status" value="1"/>
</dbReference>
<name>A0A8I1AA33_ACIBZ</name>
<dbReference type="EMBL" id="CP092085">
    <property type="protein sequence ID" value="UUN98983.1"/>
    <property type="molecule type" value="Genomic_DNA"/>
</dbReference>
<dbReference type="InterPro" id="IPR011990">
    <property type="entry name" value="TPR-like_helical_dom_sf"/>
</dbReference>
<gene>
    <name evidence="1" type="ORF">I9054_005900</name>
</gene>
<dbReference type="RefSeq" id="WP_151780946.1">
    <property type="nucleotide sequence ID" value="NZ_BKNL01000016.1"/>
</dbReference>
<dbReference type="Proteomes" id="UP000644140">
    <property type="component" value="Chromosome"/>
</dbReference>
<protein>
    <submittedName>
        <fullName evidence="1">Tetratricopeptide repeat protein</fullName>
    </submittedName>
</protein>
<proteinExistence type="predicted"/>
<accession>A0A8I1AA33</accession>
<organism evidence="1 2">
    <name type="scientific">Acinetobacter bereziniae</name>
    <name type="common">Acinetobacter genomosp. 10</name>
    <dbReference type="NCBI Taxonomy" id="106648"/>
    <lineage>
        <taxon>Bacteria</taxon>
        <taxon>Pseudomonadati</taxon>
        <taxon>Pseudomonadota</taxon>
        <taxon>Gammaproteobacteria</taxon>
        <taxon>Moraxellales</taxon>
        <taxon>Moraxellaceae</taxon>
        <taxon>Acinetobacter</taxon>
    </lineage>
</organism>
<dbReference type="AlphaFoldDB" id="A0A8I1AA33"/>
<evidence type="ECO:0000313" key="2">
    <source>
        <dbReference type="Proteomes" id="UP000644140"/>
    </source>
</evidence>